<proteinExistence type="predicted"/>
<gene>
    <name evidence="1" type="ORF">MRATA1EN22A_LOCUS20315</name>
</gene>
<name>A0AC59ZMC0_RANTA</name>
<dbReference type="EMBL" id="OX596114">
    <property type="protein sequence ID" value="CAN0466469.1"/>
    <property type="molecule type" value="Genomic_DNA"/>
</dbReference>
<organism evidence="1 2">
    <name type="scientific">Rangifer tarandus platyrhynchus</name>
    <name type="common">Svalbard reindeer</name>
    <dbReference type="NCBI Taxonomy" id="3082113"/>
    <lineage>
        <taxon>Eukaryota</taxon>
        <taxon>Metazoa</taxon>
        <taxon>Chordata</taxon>
        <taxon>Craniata</taxon>
        <taxon>Vertebrata</taxon>
        <taxon>Euteleostomi</taxon>
        <taxon>Mammalia</taxon>
        <taxon>Eutheria</taxon>
        <taxon>Laurasiatheria</taxon>
        <taxon>Artiodactyla</taxon>
        <taxon>Ruminantia</taxon>
        <taxon>Pecora</taxon>
        <taxon>Cervidae</taxon>
        <taxon>Odocoileinae</taxon>
        <taxon>Rangifer</taxon>
    </lineage>
</organism>
<evidence type="ECO:0000313" key="2">
    <source>
        <dbReference type="Proteomes" id="UP001162501"/>
    </source>
</evidence>
<evidence type="ECO:0000313" key="1">
    <source>
        <dbReference type="EMBL" id="CAN0466469.1"/>
    </source>
</evidence>
<dbReference type="Proteomes" id="UP001162501">
    <property type="component" value="Chromosome 30"/>
</dbReference>
<protein>
    <submittedName>
        <fullName evidence="1">Uncharacterized protein</fullName>
    </submittedName>
</protein>
<sequence length="103" mass="10923">MAHASAGCSASSEPDRAGCPQHERARTLPWGSRAGYGARLLFAGSPFWELSSAALRVSHRLCADSSQVCPEHVSGFHACAQISEIIRLGGVSRVPRLATHQPS</sequence>
<accession>A0AC59ZMC0</accession>
<reference evidence="1" key="1">
    <citation type="submission" date="2023-05" db="EMBL/GenBank/DDBJ databases">
        <authorList>
            <consortium name="ELIXIR-Norway"/>
        </authorList>
    </citation>
    <scope>NUCLEOTIDE SEQUENCE</scope>
</reference>
<reference evidence="1" key="2">
    <citation type="submission" date="2025-03" db="EMBL/GenBank/DDBJ databases">
        <authorList>
            <consortium name="ELIXIR-Norway"/>
            <consortium name="Elixir Norway"/>
        </authorList>
    </citation>
    <scope>NUCLEOTIDE SEQUENCE</scope>
</reference>